<reference evidence="1 2" key="1">
    <citation type="submission" date="2019-04" db="EMBL/GenBank/DDBJ databases">
        <title>Natronospirillum operosus gen. nov., sp. nov., a haloalkaliphilic satellite isolated from decaying biomass of laboratory culture of cyanobacterium Geitlerinema sp. and proposal of Natronospirillaceae fam. nov. and Saccharospirillaceae fam. nov.</title>
        <authorList>
            <person name="Kevbrin V."/>
            <person name="Boltyanskaya Y."/>
            <person name="Koziaeva V."/>
            <person name="Grouzdev D.S."/>
            <person name="Park M."/>
            <person name="Cho J."/>
        </authorList>
    </citation>
    <scope>NUCLEOTIDE SEQUENCE [LARGE SCALE GENOMIC DNA]</scope>
    <source>
        <strain evidence="1 2">G-116</strain>
    </source>
</reference>
<proteinExistence type="predicted"/>
<dbReference type="Pfam" id="PF16234">
    <property type="entry name" value="DUF4892"/>
    <property type="match status" value="1"/>
</dbReference>
<gene>
    <name evidence="1" type="ORF">E4656_05980</name>
</gene>
<keyword evidence="2" id="KW-1185">Reference proteome</keyword>
<dbReference type="InterPro" id="IPR032608">
    <property type="entry name" value="DUF4892"/>
</dbReference>
<dbReference type="Proteomes" id="UP000297475">
    <property type="component" value="Unassembled WGS sequence"/>
</dbReference>
<dbReference type="EMBL" id="SRMF01000001">
    <property type="protein sequence ID" value="TGG95943.1"/>
    <property type="molecule type" value="Genomic_DNA"/>
</dbReference>
<dbReference type="AlphaFoldDB" id="A0A4Z0WK15"/>
<organism evidence="1 2">
    <name type="scientific">Natronospirillum operosum</name>
    <dbReference type="NCBI Taxonomy" id="2759953"/>
    <lineage>
        <taxon>Bacteria</taxon>
        <taxon>Pseudomonadati</taxon>
        <taxon>Pseudomonadota</taxon>
        <taxon>Gammaproteobacteria</taxon>
        <taxon>Oceanospirillales</taxon>
        <taxon>Natronospirillaceae</taxon>
        <taxon>Natronospirillum</taxon>
    </lineage>
</organism>
<evidence type="ECO:0000313" key="1">
    <source>
        <dbReference type="EMBL" id="TGG95943.1"/>
    </source>
</evidence>
<sequence length="304" mass="34162">MNSKTIRTAKGYSLNQTASTVRWSHLLAALGLLALGLAASPQARAELALEALQDFQPSQVRSEGVREEAHRYWWVRSPLRRIGRDFQPDDAERVQVRYSRWQVIEIDRAHDQADVFERVLSAWKEDGYEEIFGCSGSACGTSQHWANEVFGQSILYGLDRHQHYSTGRVGDDIRVLYAVRRGTQLNYLYWLEAVRTNPADRLAANLRSGDAIMASAFPASVWADMLASQADWELVLVGHDYASDTEQARANGRQQAEAFLAEWAEQGIDTDRVRVESVGYLAPEPGRSSRVSVILPPQYHGNAR</sequence>
<evidence type="ECO:0000313" key="2">
    <source>
        <dbReference type="Proteomes" id="UP000297475"/>
    </source>
</evidence>
<accession>A0A4Z0WK15</accession>
<comment type="caution">
    <text evidence="1">The sequence shown here is derived from an EMBL/GenBank/DDBJ whole genome shotgun (WGS) entry which is preliminary data.</text>
</comment>
<protein>
    <submittedName>
        <fullName evidence="1">DUF4892 domain-containing protein</fullName>
    </submittedName>
</protein>
<name>A0A4Z0WK15_9GAMM</name>
<dbReference type="OrthoDB" id="5741786at2"/>